<dbReference type="SFLD" id="SFLDG01018">
    <property type="entry name" value="Squalene/Phytoene_Synthase_Lik"/>
    <property type="match status" value="1"/>
</dbReference>
<organism evidence="2 3">
    <name type="scientific">Roseisolibacter agri</name>
    <dbReference type="NCBI Taxonomy" id="2014610"/>
    <lineage>
        <taxon>Bacteria</taxon>
        <taxon>Pseudomonadati</taxon>
        <taxon>Gemmatimonadota</taxon>
        <taxon>Gemmatimonadia</taxon>
        <taxon>Gemmatimonadales</taxon>
        <taxon>Gemmatimonadaceae</taxon>
        <taxon>Roseisolibacter</taxon>
    </lineage>
</organism>
<accession>A0AA37QJQ3</accession>
<dbReference type="InterPro" id="IPR044844">
    <property type="entry name" value="Trans_IPPS_euk-type"/>
</dbReference>
<dbReference type="InterPro" id="IPR008949">
    <property type="entry name" value="Isoprenoid_synthase_dom_sf"/>
</dbReference>
<keyword evidence="3" id="KW-1185">Reference proteome</keyword>
<dbReference type="CDD" id="cd00683">
    <property type="entry name" value="Trans_IPPS_HH"/>
    <property type="match status" value="1"/>
</dbReference>
<dbReference type="EMBL" id="BRXS01000005">
    <property type="protein sequence ID" value="GLC27068.1"/>
    <property type="molecule type" value="Genomic_DNA"/>
</dbReference>
<dbReference type="GO" id="GO:0045338">
    <property type="term" value="P:farnesyl diphosphate metabolic process"/>
    <property type="evidence" value="ECO:0007669"/>
    <property type="project" value="InterPro"/>
</dbReference>
<dbReference type="GO" id="GO:0016117">
    <property type="term" value="P:carotenoid biosynthetic process"/>
    <property type="evidence" value="ECO:0007669"/>
    <property type="project" value="UniProtKB-ARBA"/>
</dbReference>
<name>A0AA37QJQ3_9BACT</name>
<dbReference type="RefSeq" id="WP_284351514.1">
    <property type="nucleotide sequence ID" value="NZ_BRXS01000005.1"/>
</dbReference>
<dbReference type="Pfam" id="PF00494">
    <property type="entry name" value="SQS_PSY"/>
    <property type="match status" value="1"/>
</dbReference>
<evidence type="ECO:0000313" key="3">
    <source>
        <dbReference type="Proteomes" id="UP001161325"/>
    </source>
</evidence>
<dbReference type="SUPFAM" id="SSF48576">
    <property type="entry name" value="Terpenoid synthases"/>
    <property type="match status" value="1"/>
</dbReference>
<evidence type="ECO:0000256" key="1">
    <source>
        <dbReference type="ARBA" id="ARBA00022679"/>
    </source>
</evidence>
<reference evidence="2" key="1">
    <citation type="submission" date="2022-08" db="EMBL/GenBank/DDBJ databases">
        <title>Draft genome sequencing of Roseisolibacter agri AW1220.</title>
        <authorList>
            <person name="Tobiishi Y."/>
            <person name="Tonouchi A."/>
        </authorList>
    </citation>
    <scope>NUCLEOTIDE SEQUENCE</scope>
    <source>
        <strain evidence="2">AW1220</strain>
    </source>
</reference>
<gene>
    <name evidence="2" type="ORF">rosag_35810</name>
</gene>
<protein>
    <submittedName>
        <fullName evidence="2">Farnesyl-diphosphate farnesyltransferase</fullName>
    </submittedName>
</protein>
<dbReference type="SFLD" id="SFLDS00005">
    <property type="entry name" value="Isoprenoid_Synthase_Type_I"/>
    <property type="match status" value="1"/>
</dbReference>
<sequence length="361" mass="40281">MSSVPVALPPDAQAAVAAAVARRDARRFCEVILPHVSRTFAIGIRALPGPLGRAVLTAYLICRIADTVEDAPGMAPEAKGPLFDALMECFDGQAAADAYPARCTAVTGEPAHLALVEHADLVFAYFHTLPASTRAIVRQWVGEMAMGMKKFVFLYPHGIRIQTVEEFREYCYYVAGTVGYLLTDLWHEHVPSIGRGHHARLRERCRAFGEALQTVNILKDVAHDAVVENSIYVPEQLLREHGSSQAALLHADREAETRGAIERLIQLAWADLEEARRYLLLIPRRAVSIRLFCILPLLYAYATLRDLTHSSAMLRPGGTVKISRREVKALLTAGSLLVMSNRAVRWLVERVRRREFRLAWQ</sequence>
<dbReference type="PANTHER" id="PTHR11626:SF2">
    <property type="entry name" value="SQUALENE SYNTHASE"/>
    <property type="match status" value="1"/>
</dbReference>
<dbReference type="AlphaFoldDB" id="A0AA37QJQ3"/>
<dbReference type="PANTHER" id="PTHR11626">
    <property type="entry name" value="FARNESYL-DIPHOSPHATE FARNESYLTRANSFERASE"/>
    <property type="match status" value="1"/>
</dbReference>
<dbReference type="InterPro" id="IPR033904">
    <property type="entry name" value="Trans_IPPS_HH"/>
</dbReference>
<dbReference type="GO" id="GO:0051996">
    <property type="term" value="F:squalene synthase [NAD(P)H] activity"/>
    <property type="evidence" value="ECO:0007669"/>
    <property type="project" value="InterPro"/>
</dbReference>
<dbReference type="PROSITE" id="PS01044">
    <property type="entry name" value="SQUALEN_PHYTOEN_SYN_1"/>
    <property type="match status" value="1"/>
</dbReference>
<evidence type="ECO:0000313" key="2">
    <source>
        <dbReference type="EMBL" id="GLC27068.1"/>
    </source>
</evidence>
<dbReference type="InterPro" id="IPR002060">
    <property type="entry name" value="Squ/phyt_synthse"/>
</dbReference>
<proteinExistence type="predicted"/>
<dbReference type="Proteomes" id="UP001161325">
    <property type="component" value="Unassembled WGS sequence"/>
</dbReference>
<keyword evidence="1" id="KW-0808">Transferase</keyword>
<dbReference type="Gene3D" id="1.10.600.10">
    <property type="entry name" value="Farnesyl Diphosphate Synthase"/>
    <property type="match status" value="1"/>
</dbReference>
<comment type="caution">
    <text evidence="2">The sequence shown here is derived from an EMBL/GenBank/DDBJ whole genome shotgun (WGS) entry which is preliminary data.</text>
</comment>
<dbReference type="InterPro" id="IPR019845">
    <property type="entry name" value="Squalene/phytoene_synthase_CS"/>
</dbReference>